<reference evidence="8" key="1">
    <citation type="submission" date="2022-11" db="UniProtKB">
        <authorList>
            <consortium name="WormBaseParasite"/>
        </authorList>
    </citation>
    <scope>IDENTIFICATION</scope>
</reference>
<evidence type="ECO:0000313" key="8">
    <source>
        <dbReference type="WBParaSite" id="jg5697"/>
    </source>
</evidence>
<evidence type="ECO:0000256" key="3">
    <source>
        <dbReference type="ARBA" id="ARBA00023242"/>
    </source>
</evidence>
<comment type="subcellular location">
    <subcellularLocation>
        <location evidence="1">Nucleus</location>
    </subcellularLocation>
</comment>
<keyword evidence="7" id="KW-1185">Reference proteome</keyword>
<name>A0A915EIF0_9BILA</name>
<dbReference type="InterPro" id="IPR012677">
    <property type="entry name" value="Nucleotide-bd_a/b_plait_sf"/>
</dbReference>
<evidence type="ECO:0000256" key="4">
    <source>
        <dbReference type="PROSITE-ProRule" id="PRU00176"/>
    </source>
</evidence>
<dbReference type="SMART" id="SM00360">
    <property type="entry name" value="RRM"/>
    <property type="match status" value="2"/>
</dbReference>
<dbReference type="Gene3D" id="3.30.70.330">
    <property type="match status" value="2"/>
</dbReference>
<evidence type="ECO:0000259" key="6">
    <source>
        <dbReference type="PROSITE" id="PS50102"/>
    </source>
</evidence>
<organism evidence="7 8">
    <name type="scientific">Ditylenchus dipsaci</name>
    <dbReference type="NCBI Taxonomy" id="166011"/>
    <lineage>
        <taxon>Eukaryota</taxon>
        <taxon>Metazoa</taxon>
        <taxon>Ecdysozoa</taxon>
        <taxon>Nematoda</taxon>
        <taxon>Chromadorea</taxon>
        <taxon>Rhabditida</taxon>
        <taxon>Tylenchina</taxon>
        <taxon>Tylenchomorpha</taxon>
        <taxon>Sphaerularioidea</taxon>
        <taxon>Anguinidae</taxon>
        <taxon>Anguininae</taxon>
        <taxon>Ditylenchus</taxon>
    </lineage>
</organism>
<evidence type="ECO:0000256" key="2">
    <source>
        <dbReference type="ARBA" id="ARBA00022884"/>
    </source>
</evidence>
<dbReference type="WBParaSite" id="jg5697">
    <property type="protein sequence ID" value="jg5697"/>
    <property type="gene ID" value="jg5697"/>
</dbReference>
<dbReference type="GO" id="GO:0003723">
    <property type="term" value="F:RNA binding"/>
    <property type="evidence" value="ECO:0007669"/>
    <property type="project" value="UniProtKB-UniRule"/>
</dbReference>
<keyword evidence="3" id="KW-0539">Nucleus</keyword>
<dbReference type="Proteomes" id="UP000887574">
    <property type="component" value="Unplaced"/>
</dbReference>
<protein>
    <submittedName>
        <fullName evidence="8">RRM domain-containing protein</fullName>
    </submittedName>
</protein>
<feature type="compositionally biased region" description="Low complexity" evidence="5">
    <location>
        <begin position="121"/>
        <end position="138"/>
    </location>
</feature>
<feature type="domain" description="RRM" evidence="6">
    <location>
        <begin position="39"/>
        <end position="121"/>
    </location>
</feature>
<evidence type="ECO:0000313" key="7">
    <source>
        <dbReference type="Proteomes" id="UP000887574"/>
    </source>
</evidence>
<evidence type="ECO:0000256" key="5">
    <source>
        <dbReference type="SAM" id="MobiDB-lite"/>
    </source>
</evidence>
<sequence length="402" mass="42341">MENGNVNGNGKMVMAMSMESLNNDNCSTVSSLNEQSQVRTLFISGLPMDTRARELYLLFRSCSGYEASQLKVTNKNGKTSTPVGFVTFSTHQDANEARRKLQGVRFDPESSQTIRLELARSNTKVTSQKSNSNSSNQKGPTQPSPPILAGLPTPGGMSAAAMMPVAGAYSQPSSAAAFAAAMQVAAAAHQAQEGSLGLGLDHQHLAFLTANGQGQQADAGQNQMFQHLAAAQQYSAALQMLNTPVSVNQQLAAAMAQIQQQQQVAAMANYGLSHGLTVAASGMQPNNGLMVGIAQQPQLAGPCSTLFVANLGAQPQEEELRQLFKSFAGFSRLRMHHKGGSPVAFVEFAAVQQAAVALSALQGFQLTTSERGSGIRIEFARSKMGDVSTATAAHTNGGYKEA</sequence>
<dbReference type="SUPFAM" id="SSF54928">
    <property type="entry name" value="RNA-binding domain, RBD"/>
    <property type="match status" value="2"/>
</dbReference>
<dbReference type="PANTHER" id="PTHR10501">
    <property type="entry name" value="U1 SMALL NUCLEAR RIBONUCLEOPROTEIN A/U2 SMALL NUCLEAR RIBONUCLEOPROTEIN B"/>
    <property type="match status" value="1"/>
</dbReference>
<keyword evidence="2 4" id="KW-0694">RNA-binding</keyword>
<dbReference type="PROSITE" id="PS50102">
    <property type="entry name" value="RRM"/>
    <property type="match status" value="2"/>
</dbReference>
<evidence type="ECO:0000256" key="1">
    <source>
        <dbReference type="ARBA" id="ARBA00004123"/>
    </source>
</evidence>
<dbReference type="InterPro" id="IPR035979">
    <property type="entry name" value="RBD_domain_sf"/>
</dbReference>
<dbReference type="AlphaFoldDB" id="A0A915EIF0"/>
<dbReference type="GO" id="GO:0005634">
    <property type="term" value="C:nucleus"/>
    <property type="evidence" value="ECO:0007669"/>
    <property type="project" value="UniProtKB-SubCell"/>
</dbReference>
<accession>A0A915EIF0</accession>
<feature type="region of interest" description="Disordered" evidence="5">
    <location>
        <begin position="119"/>
        <end position="153"/>
    </location>
</feature>
<feature type="domain" description="RRM" evidence="6">
    <location>
        <begin position="304"/>
        <end position="382"/>
    </location>
</feature>
<dbReference type="InterPro" id="IPR000504">
    <property type="entry name" value="RRM_dom"/>
</dbReference>
<dbReference type="Pfam" id="PF00076">
    <property type="entry name" value="RRM_1"/>
    <property type="match status" value="2"/>
</dbReference>
<proteinExistence type="predicted"/>
<dbReference type="FunFam" id="3.30.70.330:FF:000037">
    <property type="entry name" value="RNA-binding protein with multiple splicing 2"/>
    <property type="match status" value="1"/>
</dbReference>